<keyword evidence="3" id="KW-1185">Reference proteome</keyword>
<reference evidence="3" key="1">
    <citation type="submission" date="2023-09" db="EMBL/GenBank/DDBJ databases">
        <authorList>
            <person name="Li S."/>
            <person name="Li X."/>
            <person name="Zhang C."/>
            <person name="Zhao Z."/>
        </authorList>
    </citation>
    <scope>NUCLEOTIDE SEQUENCE [LARGE SCALE GENOMIC DNA]</scope>
    <source>
        <strain evidence="3">SQ345</strain>
    </source>
</reference>
<keyword evidence="1" id="KW-0812">Transmembrane</keyword>
<dbReference type="EMBL" id="CP134146">
    <property type="protein sequence ID" value="WNC67130.1"/>
    <property type="molecule type" value="Genomic_DNA"/>
</dbReference>
<dbReference type="RefSeq" id="WP_348386294.1">
    <property type="nucleotide sequence ID" value="NZ_CP134146.1"/>
</dbReference>
<keyword evidence="1" id="KW-0472">Membrane</keyword>
<feature type="transmembrane region" description="Helical" evidence="1">
    <location>
        <begin position="64"/>
        <end position="82"/>
    </location>
</feature>
<proteinExistence type="predicted"/>
<organism evidence="2 3">
    <name type="scientific">Thalassotalea nanhaiensis</name>
    <dbReference type="NCBI Taxonomy" id="3065648"/>
    <lineage>
        <taxon>Bacteria</taxon>
        <taxon>Pseudomonadati</taxon>
        <taxon>Pseudomonadota</taxon>
        <taxon>Gammaproteobacteria</taxon>
        <taxon>Alteromonadales</taxon>
        <taxon>Colwelliaceae</taxon>
        <taxon>Thalassotalea</taxon>
    </lineage>
</organism>
<protein>
    <submittedName>
        <fullName evidence="2">Uncharacterized protein</fullName>
    </submittedName>
</protein>
<gene>
    <name evidence="2" type="ORF">RI845_11400</name>
</gene>
<dbReference type="Proteomes" id="UP001248581">
    <property type="component" value="Chromosome"/>
</dbReference>
<evidence type="ECO:0000313" key="2">
    <source>
        <dbReference type="EMBL" id="WNC67130.1"/>
    </source>
</evidence>
<evidence type="ECO:0000313" key="3">
    <source>
        <dbReference type="Proteomes" id="UP001248581"/>
    </source>
</evidence>
<feature type="transmembrane region" description="Helical" evidence="1">
    <location>
        <begin position="102"/>
        <end position="121"/>
    </location>
</feature>
<accession>A0ABY9TH65</accession>
<sequence length="131" mass="14771">MKIVYILTYLMSFVFILGETLRRGLSYFSINATTMVEDYLCGLLLLTAAVLWTKGSQLAEKYMVAAWAYTTGGMFVPFYAHLEAYLRGATFRADHPHTDVNSVILKGIIWSIALICFLIVIKSQTKSTEKN</sequence>
<name>A0ABY9TH65_9GAMM</name>
<evidence type="ECO:0000256" key="1">
    <source>
        <dbReference type="SAM" id="Phobius"/>
    </source>
</evidence>
<keyword evidence="1" id="KW-1133">Transmembrane helix</keyword>
<feature type="transmembrane region" description="Helical" evidence="1">
    <location>
        <begin position="32"/>
        <end position="52"/>
    </location>
</feature>